<dbReference type="InterPro" id="IPR026960">
    <property type="entry name" value="RVT-Znf"/>
</dbReference>
<evidence type="ECO:0000313" key="2">
    <source>
        <dbReference type="EMBL" id="KAK8485772.1"/>
    </source>
</evidence>
<sequence length="307" mass="34617">MADEVVGLMENLKFSEEKLVDVCNDGEEMSATMEGSEKVQGNVIKEHSWEHTMESLEVKGQMSQQVDKGKMFGHAASRLRSVKRTLKGKNEVCNPIAAKKSKTMSNLAGDEDEISEATSPIKLTASTVEVTQVFSAVDAQKILQCSIANTRVDVLRWSHHHSGQYITKTGHHWLGNRGKEVSHSSEIWQTIAKANVLPKIRIFGWSIVYKALPVGRKLQASCLGSRRCKMCEKETKTLLHALRECPTSQEFFTIIGLESKLPLGPFASGQQWLEEVFKVCDALQAVIFLILIWNIWNRRNRWVHQNQ</sequence>
<protein>
    <recommendedName>
        <fullName evidence="1">Reverse transcriptase zinc-binding domain-containing protein</fullName>
    </recommendedName>
</protein>
<evidence type="ECO:0000313" key="3">
    <source>
        <dbReference type="Proteomes" id="UP001472677"/>
    </source>
</evidence>
<comment type="caution">
    <text evidence="2">The sequence shown here is derived from an EMBL/GenBank/DDBJ whole genome shotgun (WGS) entry which is preliminary data.</text>
</comment>
<accession>A0ABR1ZYK4</accession>
<feature type="domain" description="Reverse transcriptase zinc-binding" evidence="1">
    <location>
        <begin position="183"/>
        <end position="250"/>
    </location>
</feature>
<organism evidence="2 3">
    <name type="scientific">Hibiscus sabdariffa</name>
    <name type="common">roselle</name>
    <dbReference type="NCBI Taxonomy" id="183260"/>
    <lineage>
        <taxon>Eukaryota</taxon>
        <taxon>Viridiplantae</taxon>
        <taxon>Streptophyta</taxon>
        <taxon>Embryophyta</taxon>
        <taxon>Tracheophyta</taxon>
        <taxon>Spermatophyta</taxon>
        <taxon>Magnoliopsida</taxon>
        <taxon>eudicotyledons</taxon>
        <taxon>Gunneridae</taxon>
        <taxon>Pentapetalae</taxon>
        <taxon>rosids</taxon>
        <taxon>malvids</taxon>
        <taxon>Malvales</taxon>
        <taxon>Malvaceae</taxon>
        <taxon>Malvoideae</taxon>
        <taxon>Hibiscus</taxon>
    </lineage>
</organism>
<gene>
    <name evidence="2" type="ORF">V6N12_020146</name>
</gene>
<proteinExistence type="predicted"/>
<dbReference type="EMBL" id="JBBPBM010001253">
    <property type="protein sequence ID" value="KAK8485772.1"/>
    <property type="molecule type" value="Genomic_DNA"/>
</dbReference>
<dbReference type="Pfam" id="PF13966">
    <property type="entry name" value="zf-RVT"/>
    <property type="match status" value="1"/>
</dbReference>
<name>A0ABR1ZYK4_9ROSI</name>
<keyword evidence="3" id="KW-1185">Reference proteome</keyword>
<evidence type="ECO:0000259" key="1">
    <source>
        <dbReference type="Pfam" id="PF13966"/>
    </source>
</evidence>
<reference evidence="2 3" key="1">
    <citation type="journal article" date="2024" name="G3 (Bethesda)">
        <title>Genome assembly of Hibiscus sabdariffa L. provides insights into metabolisms of medicinal natural products.</title>
        <authorList>
            <person name="Kim T."/>
        </authorList>
    </citation>
    <scope>NUCLEOTIDE SEQUENCE [LARGE SCALE GENOMIC DNA]</scope>
    <source>
        <strain evidence="2">TK-2024</strain>
        <tissue evidence="2">Old leaves</tissue>
    </source>
</reference>
<dbReference type="Proteomes" id="UP001472677">
    <property type="component" value="Unassembled WGS sequence"/>
</dbReference>